<evidence type="ECO:0000259" key="4">
    <source>
        <dbReference type="PROSITE" id="PS50102"/>
    </source>
</evidence>
<dbReference type="PROSITE" id="PS50102">
    <property type="entry name" value="RRM"/>
    <property type="match status" value="2"/>
</dbReference>
<dbReference type="SMART" id="SM00360">
    <property type="entry name" value="RRM"/>
    <property type="match status" value="2"/>
</dbReference>
<dbReference type="OrthoDB" id="439808at2759"/>
<dbReference type="STRING" id="578459.A0A194S9S8"/>
<dbReference type="Gene3D" id="3.30.70.330">
    <property type="match status" value="2"/>
</dbReference>
<dbReference type="RefSeq" id="XP_018273388.1">
    <property type="nucleotide sequence ID" value="XM_018415717.1"/>
</dbReference>
<dbReference type="PANTHER" id="PTHR48027">
    <property type="entry name" value="HETEROGENEOUS NUCLEAR RIBONUCLEOPROTEIN 87F-RELATED"/>
    <property type="match status" value="1"/>
</dbReference>
<sequence length="325" mass="34597">MDVQERPASTSRLFRSTAFARDEPKPSPAPIDQQAATELPTEEIPAVSSSLDATKAATSPTTPSEAPYGQEVGAAGDDAAGRGGIDPVAEADQSAPVLETDPEAAMLAAQAEQDKVSRTVFIGGLSWNVDKDWLEDELLKALDVTEGINEVRVARDGMGKSKGFAFVELSSPELAKQLTDSSAPVIDGRQTQIQASTSGVRAPRAPRTEGRTGVRDSKPRNPPAPTIWIGNIPWSADELSVENTFGRYGPISRVKIPKDAETGRSRGVAFVEYETVDAANRALRASQERGISIDKRPVRVDFAAASRGSRPGRRDRGTSAAGGRY</sequence>
<feature type="compositionally biased region" description="Low complexity" evidence="3">
    <location>
        <begin position="53"/>
        <end position="78"/>
    </location>
</feature>
<feature type="domain" description="RRM" evidence="4">
    <location>
        <begin position="225"/>
        <end position="305"/>
    </location>
</feature>
<dbReference type="Pfam" id="PF00076">
    <property type="entry name" value="RRM_1"/>
    <property type="match status" value="2"/>
</dbReference>
<dbReference type="OMA" id="FARDEPK"/>
<organism evidence="5 6">
    <name type="scientific">Rhodotorula graminis (strain WP1)</name>
    <dbReference type="NCBI Taxonomy" id="578459"/>
    <lineage>
        <taxon>Eukaryota</taxon>
        <taxon>Fungi</taxon>
        <taxon>Dikarya</taxon>
        <taxon>Basidiomycota</taxon>
        <taxon>Pucciniomycotina</taxon>
        <taxon>Microbotryomycetes</taxon>
        <taxon>Sporidiobolales</taxon>
        <taxon>Sporidiobolaceae</taxon>
        <taxon>Rhodotorula</taxon>
    </lineage>
</organism>
<feature type="compositionally biased region" description="Polar residues" evidence="3">
    <location>
        <begin position="189"/>
        <end position="199"/>
    </location>
</feature>
<dbReference type="SUPFAM" id="SSF54928">
    <property type="entry name" value="RNA-binding domain, RBD"/>
    <property type="match status" value="2"/>
</dbReference>
<evidence type="ECO:0000256" key="2">
    <source>
        <dbReference type="PROSITE-ProRule" id="PRU00176"/>
    </source>
</evidence>
<feature type="region of interest" description="Disordered" evidence="3">
    <location>
        <begin position="302"/>
        <end position="325"/>
    </location>
</feature>
<feature type="region of interest" description="Disordered" evidence="3">
    <location>
        <begin position="1"/>
        <end position="97"/>
    </location>
</feature>
<dbReference type="GO" id="GO:0003723">
    <property type="term" value="F:RNA binding"/>
    <property type="evidence" value="ECO:0007669"/>
    <property type="project" value="UniProtKB-UniRule"/>
</dbReference>
<dbReference type="InterPro" id="IPR052462">
    <property type="entry name" value="SLIRP/GR-RBP-like"/>
</dbReference>
<evidence type="ECO:0000313" key="5">
    <source>
        <dbReference type="EMBL" id="KPV77339.1"/>
    </source>
</evidence>
<feature type="domain" description="RRM" evidence="4">
    <location>
        <begin position="118"/>
        <end position="198"/>
    </location>
</feature>
<accession>A0A194S9S8</accession>
<reference evidence="5 6" key="1">
    <citation type="journal article" date="2015" name="Front. Microbiol.">
        <title>Genome sequence of the plant growth promoting endophytic yeast Rhodotorula graminis WP1.</title>
        <authorList>
            <person name="Firrincieli A."/>
            <person name="Otillar R."/>
            <person name="Salamov A."/>
            <person name="Schmutz J."/>
            <person name="Khan Z."/>
            <person name="Redman R.S."/>
            <person name="Fleck N.D."/>
            <person name="Lindquist E."/>
            <person name="Grigoriev I.V."/>
            <person name="Doty S.L."/>
        </authorList>
    </citation>
    <scope>NUCLEOTIDE SEQUENCE [LARGE SCALE GENOMIC DNA]</scope>
    <source>
        <strain evidence="5 6">WP1</strain>
    </source>
</reference>
<dbReference type="Proteomes" id="UP000053890">
    <property type="component" value="Unassembled WGS sequence"/>
</dbReference>
<dbReference type="InterPro" id="IPR000504">
    <property type="entry name" value="RRM_dom"/>
</dbReference>
<dbReference type="EMBL" id="KQ474074">
    <property type="protein sequence ID" value="KPV77339.1"/>
    <property type="molecule type" value="Genomic_DNA"/>
</dbReference>
<proteinExistence type="predicted"/>
<feature type="compositionally biased region" description="Basic and acidic residues" evidence="3">
    <location>
        <begin position="206"/>
        <end position="219"/>
    </location>
</feature>
<evidence type="ECO:0000256" key="1">
    <source>
        <dbReference type="ARBA" id="ARBA00022884"/>
    </source>
</evidence>
<evidence type="ECO:0000256" key="3">
    <source>
        <dbReference type="SAM" id="MobiDB-lite"/>
    </source>
</evidence>
<dbReference type="InterPro" id="IPR035979">
    <property type="entry name" value="RBD_domain_sf"/>
</dbReference>
<gene>
    <name evidence="5" type="ORF">RHOBADRAFT_51213</name>
</gene>
<name>A0A194S9S8_RHOGW</name>
<keyword evidence="6" id="KW-1185">Reference proteome</keyword>
<dbReference type="InterPro" id="IPR012677">
    <property type="entry name" value="Nucleotide-bd_a/b_plait_sf"/>
</dbReference>
<evidence type="ECO:0000313" key="6">
    <source>
        <dbReference type="Proteomes" id="UP000053890"/>
    </source>
</evidence>
<keyword evidence="1 2" id="KW-0694">RNA-binding</keyword>
<protein>
    <recommendedName>
        <fullName evidence="4">RRM domain-containing protein</fullName>
    </recommendedName>
</protein>
<dbReference type="AlphaFoldDB" id="A0A194S9S8"/>
<dbReference type="GeneID" id="28976165"/>
<feature type="region of interest" description="Disordered" evidence="3">
    <location>
        <begin position="185"/>
        <end position="225"/>
    </location>
</feature>